<dbReference type="Proteomes" id="UP000585721">
    <property type="component" value="Unassembled WGS sequence"/>
</dbReference>
<dbReference type="EMBL" id="JACHGR010000002">
    <property type="protein sequence ID" value="MBB6054835.1"/>
    <property type="molecule type" value="Genomic_DNA"/>
</dbReference>
<keyword evidence="7" id="KW-1185">Reference proteome</keyword>
<dbReference type="AlphaFoldDB" id="A0A841GHL5"/>
<sequence length="312" mass="35175">MLNFKKILLVSNGMLEVKNSLKHAVRLAHQNQAKLDVLVVCPEFPKELSEYKPVFEFSVADKFKHDLKAIRSESTLNESDFALSFKIEYSSIPSIFVIRHIIKNGYDLLIKDAEKIDDERGFKAIDMDILRKCPCPAWISKATHKQDHEKNIAVAIDPLSPTAEGHSLTLHLLEISRSLANTYNEKLKIISCWDYIFEEYLSKNMSVRVDAEDLAKFVNATSQHHYDALNKLIQESALTENYDVAHVRGSPDEVIPQFITENDIDILVMGTVGRSGIPGFVIGNTAENVLQNLNCSLIAIKPNGFMTPIKAY</sequence>
<evidence type="ECO:0000256" key="2">
    <source>
        <dbReference type="ARBA" id="ARBA00008791"/>
    </source>
</evidence>
<evidence type="ECO:0000313" key="7">
    <source>
        <dbReference type="Proteomes" id="UP000585721"/>
    </source>
</evidence>
<evidence type="ECO:0000313" key="6">
    <source>
        <dbReference type="EMBL" id="MBB6054835.1"/>
    </source>
</evidence>
<protein>
    <submittedName>
        <fullName evidence="6">Nucleotide-binding universal stress UspA family protein</fullName>
    </submittedName>
</protein>
<dbReference type="SUPFAM" id="SSF52402">
    <property type="entry name" value="Adenine nucleotide alpha hydrolases-like"/>
    <property type="match status" value="2"/>
</dbReference>
<organism evidence="6 7">
    <name type="scientific">Tolumonas osonensis</name>
    <dbReference type="NCBI Taxonomy" id="675874"/>
    <lineage>
        <taxon>Bacteria</taxon>
        <taxon>Pseudomonadati</taxon>
        <taxon>Pseudomonadota</taxon>
        <taxon>Gammaproteobacteria</taxon>
        <taxon>Aeromonadales</taxon>
        <taxon>Aeromonadaceae</taxon>
        <taxon>Tolumonas</taxon>
    </lineage>
</organism>
<comment type="caution">
    <text evidence="6">The sequence shown here is derived from an EMBL/GenBank/DDBJ whole genome shotgun (WGS) entry which is preliminary data.</text>
</comment>
<dbReference type="GO" id="GO:0005737">
    <property type="term" value="C:cytoplasm"/>
    <property type="evidence" value="ECO:0007669"/>
    <property type="project" value="UniProtKB-SubCell"/>
</dbReference>
<dbReference type="RefSeq" id="WP_188025638.1">
    <property type="nucleotide sequence ID" value="NZ_JACHGR010000002.1"/>
</dbReference>
<comment type="subcellular location">
    <subcellularLocation>
        <location evidence="1">Cytoplasm</location>
    </subcellularLocation>
</comment>
<evidence type="ECO:0000259" key="5">
    <source>
        <dbReference type="Pfam" id="PF00582"/>
    </source>
</evidence>
<reference evidence="6 7" key="1">
    <citation type="submission" date="2020-08" db="EMBL/GenBank/DDBJ databases">
        <title>Genomic Encyclopedia of Type Strains, Phase IV (KMG-IV): sequencing the most valuable type-strain genomes for metagenomic binning, comparative biology and taxonomic classification.</title>
        <authorList>
            <person name="Goeker M."/>
        </authorList>
    </citation>
    <scope>NUCLEOTIDE SEQUENCE [LARGE SCALE GENOMIC DNA]</scope>
    <source>
        <strain evidence="6 7">DSM 22975</strain>
    </source>
</reference>
<accession>A0A841GHL5</accession>
<comment type="similarity">
    <text evidence="2">Belongs to the universal stress protein A family.</text>
</comment>
<dbReference type="PANTHER" id="PTHR47892">
    <property type="entry name" value="UNIVERSAL STRESS PROTEIN E"/>
    <property type="match status" value="1"/>
</dbReference>
<dbReference type="Pfam" id="PF00582">
    <property type="entry name" value="Usp"/>
    <property type="match status" value="1"/>
</dbReference>
<dbReference type="PANTHER" id="PTHR47892:SF1">
    <property type="entry name" value="UNIVERSAL STRESS PROTEIN E"/>
    <property type="match status" value="1"/>
</dbReference>
<proteinExistence type="inferred from homology"/>
<feature type="domain" description="UspA" evidence="5">
    <location>
        <begin position="150"/>
        <end position="301"/>
    </location>
</feature>
<comment type="function">
    <text evidence="4">Required for resistance to DNA-damaging agents.</text>
</comment>
<dbReference type="InterPro" id="IPR006016">
    <property type="entry name" value="UspA"/>
</dbReference>
<name>A0A841GHL5_9GAMM</name>
<gene>
    <name evidence="6" type="ORF">HNR75_000707</name>
</gene>
<dbReference type="Gene3D" id="3.40.50.12370">
    <property type="match status" value="1"/>
</dbReference>
<evidence type="ECO:0000256" key="1">
    <source>
        <dbReference type="ARBA" id="ARBA00004496"/>
    </source>
</evidence>
<evidence type="ECO:0000256" key="3">
    <source>
        <dbReference type="ARBA" id="ARBA00022490"/>
    </source>
</evidence>
<keyword evidence="3" id="KW-0963">Cytoplasm</keyword>
<evidence type="ECO:0000256" key="4">
    <source>
        <dbReference type="ARBA" id="ARBA00037131"/>
    </source>
</evidence>